<keyword evidence="3 9" id="KW-0240">DNA-directed RNA polymerase</keyword>
<evidence type="ECO:0000256" key="9">
    <source>
        <dbReference type="HAMAP-Rule" id="MF_01321"/>
    </source>
</evidence>
<evidence type="ECO:0000256" key="6">
    <source>
        <dbReference type="ARBA" id="ARBA00023163"/>
    </source>
</evidence>
<evidence type="ECO:0000259" key="13">
    <source>
        <dbReference type="Pfam" id="PF04561"/>
    </source>
</evidence>
<organism evidence="15">
    <name type="scientific">Ulva prolifera</name>
    <name type="common">Green seaweed</name>
    <name type="synonym">Enteromorpha prolifera</name>
    <dbReference type="NCBI Taxonomy" id="3117"/>
    <lineage>
        <taxon>Eukaryota</taxon>
        <taxon>Viridiplantae</taxon>
        <taxon>Chlorophyta</taxon>
        <taxon>core chlorophytes</taxon>
        <taxon>Ulvophyceae</taxon>
        <taxon>OUU clade</taxon>
        <taxon>Ulvales</taxon>
        <taxon>Ulvaceae</taxon>
        <taxon>Ulva</taxon>
    </lineage>
</organism>
<feature type="domain" description="DNA-directed RNA polymerase subunit 2 hybrid-binding" evidence="11">
    <location>
        <begin position="1200"/>
        <end position="1795"/>
    </location>
</feature>
<dbReference type="PROSITE" id="PS01166">
    <property type="entry name" value="RNA_POL_BETA"/>
    <property type="match status" value="1"/>
</dbReference>
<dbReference type="EMBL" id="MZ571508">
    <property type="protein sequence ID" value="UEN67754.1"/>
    <property type="molecule type" value="Genomic_DNA"/>
</dbReference>
<dbReference type="InterPro" id="IPR007641">
    <property type="entry name" value="RNA_pol_Rpb2_7"/>
</dbReference>
<comment type="subunit">
    <text evidence="7 9 10">In plastids the minimal PEP RNA polymerase catalytic core is composed of four subunits: alpha, beta, beta', and beta''. When a (nuclear-encoded) sigma factor is associated with the core the holoenzyme is formed, which can initiate transcription.</text>
</comment>
<dbReference type="InterPro" id="IPR014724">
    <property type="entry name" value="RNA_pol_RPB2_OB-fold"/>
</dbReference>
<dbReference type="PANTHER" id="PTHR20856">
    <property type="entry name" value="DNA-DIRECTED RNA POLYMERASE I SUBUNIT 2"/>
    <property type="match status" value="1"/>
</dbReference>
<evidence type="ECO:0000256" key="7">
    <source>
        <dbReference type="ARBA" id="ARBA00026088"/>
    </source>
</evidence>
<dbReference type="Gene3D" id="3.90.1800.10">
    <property type="entry name" value="RNA polymerase alpha subunit dimerisation domain"/>
    <property type="match status" value="1"/>
</dbReference>
<dbReference type="GO" id="GO:0003677">
    <property type="term" value="F:DNA binding"/>
    <property type="evidence" value="ECO:0007669"/>
    <property type="project" value="UniProtKB-UniRule"/>
</dbReference>
<dbReference type="GO" id="GO:0000428">
    <property type="term" value="C:DNA-directed RNA polymerase complex"/>
    <property type="evidence" value="ECO:0007669"/>
    <property type="project" value="UniProtKB-KW"/>
</dbReference>
<dbReference type="GO" id="GO:0032549">
    <property type="term" value="F:ribonucleoside binding"/>
    <property type="evidence" value="ECO:0007669"/>
    <property type="project" value="InterPro"/>
</dbReference>
<evidence type="ECO:0000313" key="15">
    <source>
        <dbReference type="EMBL" id="UEN67754.1"/>
    </source>
</evidence>
<proteinExistence type="inferred from homology"/>
<dbReference type="Gene3D" id="2.40.50.150">
    <property type="match status" value="1"/>
</dbReference>
<evidence type="ECO:0000256" key="2">
    <source>
        <dbReference type="ARBA" id="ARBA00006835"/>
    </source>
</evidence>
<feature type="domain" description="RNA polymerase Rpb2" evidence="13">
    <location>
        <begin position="169"/>
        <end position="403"/>
    </location>
</feature>
<comment type="function">
    <text evidence="1 9 10">DNA-dependent RNA polymerase catalyzes the transcription of DNA into RNA using the four ribonucleoside triphosphates as substrates.</text>
</comment>
<dbReference type="Gene3D" id="2.40.50.100">
    <property type="match status" value="2"/>
</dbReference>
<evidence type="ECO:0000259" key="11">
    <source>
        <dbReference type="Pfam" id="PF00562"/>
    </source>
</evidence>
<evidence type="ECO:0000259" key="12">
    <source>
        <dbReference type="Pfam" id="PF04560"/>
    </source>
</evidence>
<dbReference type="InterPro" id="IPR015712">
    <property type="entry name" value="DNA-dir_RNA_pol_su2"/>
</dbReference>
<dbReference type="GO" id="GO:0003899">
    <property type="term" value="F:DNA-directed RNA polymerase activity"/>
    <property type="evidence" value="ECO:0007669"/>
    <property type="project" value="UniProtKB-UniRule"/>
</dbReference>
<reference evidence="15" key="1">
    <citation type="submission" date="2021-07" db="EMBL/GenBank/DDBJ databases">
        <title>Complete chloroplast genome of Ulva prolifera (Ulvophyceae, Chlorophyta).</title>
        <authorList>
            <person name="Wenzheng L."/>
            <person name="Peng J."/>
        </authorList>
    </citation>
    <scope>NUCLEOTIDE SEQUENCE</scope>
    <source>
        <strain evidence="15">U161</strain>
    </source>
</reference>
<evidence type="ECO:0000256" key="10">
    <source>
        <dbReference type="RuleBase" id="RU363031"/>
    </source>
</evidence>
<geneLocation type="chloroplast" evidence="15"/>
<evidence type="ECO:0000256" key="4">
    <source>
        <dbReference type="ARBA" id="ARBA00022679"/>
    </source>
</evidence>
<feature type="domain" description="RNA polymerase Rpb2" evidence="14">
    <location>
        <begin position="587"/>
        <end position="653"/>
    </location>
</feature>
<comment type="subcellular location">
    <subcellularLocation>
        <location evidence="9">Plastid</location>
        <location evidence="9">Chloroplast</location>
    </subcellularLocation>
</comment>
<dbReference type="Pfam" id="PF04561">
    <property type="entry name" value="RNA_pol_Rpb2_2"/>
    <property type="match status" value="1"/>
</dbReference>
<evidence type="ECO:0000259" key="14">
    <source>
        <dbReference type="Pfam" id="PF04565"/>
    </source>
</evidence>
<protein>
    <recommendedName>
        <fullName evidence="9">DNA-directed RNA polymerase subunit beta</fullName>
        <ecNumber evidence="9">2.7.7.6</ecNumber>
    </recommendedName>
    <alternativeName>
        <fullName evidence="9">PEP</fullName>
    </alternativeName>
    <alternativeName>
        <fullName evidence="9">Plastid-encoded RNA polymerase subunit beta</fullName>
        <shortName evidence="9">RNA polymerase subunit beta</shortName>
    </alternativeName>
</protein>
<name>A0A8K1VEQ2_ULVPR</name>
<dbReference type="Gene3D" id="2.40.270.10">
    <property type="entry name" value="DNA-directed RNA polymerase, subunit 2, domain 6"/>
    <property type="match status" value="2"/>
</dbReference>
<dbReference type="InterPro" id="IPR007642">
    <property type="entry name" value="RNA_pol_Rpb2_2"/>
</dbReference>
<feature type="domain" description="RNA polymerase Rpb2" evidence="12">
    <location>
        <begin position="1797"/>
        <end position="1870"/>
    </location>
</feature>
<evidence type="ECO:0000256" key="3">
    <source>
        <dbReference type="ARBA" id="ARBA00022478"/>
    </source>
</evidence>
<accession>A0A8K1VEQ2</accession>
<keyword evidence="4 9" id="KW-0808">Transferase</keyword>
<dbReference type="HAMAP" id="MF_01321">
    <property type="entry name" value="RNApol_bact_RpoB"/>
    <property type="match status" value="1"/>
</dbReference>
<comment type="similarity">
    <text evidence="2 9 10">Belongs to the RNA polymerase beta chain family.</text>
</comment>
<dbReference type="Gene3D" id="2.30.150.10">
    <property type="entry name" value="DNA-directed RNA polymerase, beta subunit, external 1 domain"/>
    <property type="match status" value="1"/>
</dbReference>
<keyword evidence="6 9" id="KW-0804">Transcription</keyword>
<gene>
    <name evidence="9 15" type="primary">rpoB</name>
</gene>
<keyword evidence="5 9" id="KW-0548">Nucleotidyltransferase</keyword>
<dbReference type="InterPro" id="IPR007120">
    <property type="entry name" value="DNA-dir_RNAP_su2_dom"/>
</dbReference>
<dbReference type="InterPro" id="IPR007645">
    <property type="entry name" value="RNA_pol_Rpb2_3"/>
</dbReference>
<dbReference type="InterPro" id="IPR037034">
    <property type="entry name" value="RNA_pol_Rpb2_2_sf"/>
</dbReference>
<sequence>MRLKKNKNNILLKYSLFYKSNINKNNIFFKINNKYKINCYYSNIYNPLINFKIPNFLNLQRKSFQKFLKTDLIKEFKQLKKITNSSQTIEILFYIDKYKLVAPKWTIKQSILKKKTYNCQLFVPLQIINHNTKESIIDWLLLMNLPLMTKNGHFIINGSPKIIMNQIVRSPGIYFQKLIKQDQEIFYSADFIAQRGTWLRLEIDSKSGDIWAKMKKTPKIPINIFLRCLGISLPIFNNYLNSYKKLGEIKIKIEIPGGTINNENEYKNLELSDSKNISLQKKKLLLDYNKESKLNSNSYLNLDKNFDELVKKISLKSKLQESNINVKEIGKKFLYEKFLNPRLYNLSKLGRLRINKKLGINISEDYTLLTAKDILFSCFYLMQCLKGIEIPTDIDDLKNRQIRSSGKLIQIQLRTGILRFEKTIRDKLILNDKLNKPTNFIFGYNKLKNGFFVNRGSQSQSIVANYTLLVKKDQINLIKRQLDIIKNSNNIYNIKKNTFSYFELIKIKKYFNLLKKTERFNILNNINKKNNLLELSNVLSKGAIKIETQISKFKNKKNLNLNLEIIINSKLFNNVLREFFNTNPLVQLLDQTNPLAEITHKRRLSSLGPGGISRDTAGMAIRGIHPTHYGRICPIETPEGQNAGLVNSFTIYSSLNSKGFIETPFYKIYKGFILLNQGLFLFSSDQEKNFNIAPGDIKKNKLNFLPGKIDIPCRQLKEFKRVPRIKMDYIAINSIQMISIATSLIPFLEHNDGNRALMGSNMQRQAVPVIKPTFPIVGTGLESNIIADINYAIQAKTGGLVIYVDGKKIIVLSSKRNLLNKFNFKLKYFFNKKLTFNSKLKKINKEIIINKNSLIKNNLNKKKIKKVFLNSNLNLFGFNNFVYTNYNKLYFKNLKINNFSLLNIKNISNIFNLNYENYNLSLFEIIYFYSKKTNYFKSKIKPFLSKNNLFLLKKVGGSGSGSGDWDWDGSFKNTNLIINYSNLILEKSPLTFYLFMNFLNISKRNKIKPLKVISPRYFNLVLNKISLSKNFLKKKDSLSLKLGSNLIKRFSWNNFNYFYTKKKQIKENIFIKKSIKLNKQVDLNSLIKNNFFNLKNNNKLILNNKKKLYTHNLKLKLILKKKITPSFDFERASASKKSFTFNQSKLNLNLGSKSRSRYLINYFNFKNIFLNFSILNYKFTYTNFINKNKVLNKTKVLKVKLNYKCDPFYRSNQDTYLVHRPIVQQGQWVESGDVLADNSTSNQGELSIGQNILIGYLPWEGYNFEDAVLINKRLVYDDIFTSLHIERYETEIRDTQFGSEELTSKLNEPKKNVFNYLNSNGIVKLGTWVEEGDILVGKVSPIGHGQKKLSAYEKLLYDIIGKSIPKTKDTSLRVPLGIKGRVIHIELIEKEISSNLNTLDNNNLKLKNNELKKIIKNKNFFIYKFLKKRNIYLKNNFKLSKLNIDKLNLFFENKLLKNKKSNTKIKKYFYLNNFYNFYYKKNNKKFKLSTNIEKFLLKQKKINNKIKYKKRKRILLFPFFSSLKKNKFNNYELKKIKYLKIFHNSLLLNKLKYKDFFNRKIFYFLKNKNPNFVITSLYNFIFSRKIGFKKSNYLLSNNSYNIPKNFVENEDNKVKKIKKVHIYIAQKRKIQVGDKIAGRHGNKGIISNILSSEDMPYLPDGSPLDLVLNPLGVPSRMNVGQIFECLLGLAGTYLGQCYKIQPFDEIYGSEASRSLVYSKLYEARIKTGQYWLFNPNFPGKIRLFDGRTGDCFEQPSTVGKAYILKLIHQVDEKIHARSTGPYSLITQQPLRGRSKQGGQRVGEMEVWALEGFGASYILQELLTIKSDDIEGRNKLTKSIINNKSIKCGTPESFKVLIRELQALCLDISIYKIASTGKPEKIDINFL</sequence>
<dbReference type="InterPro" id="IPR042107">
    <property type="entry name" value="DNA-dir_RNA_pol_bsu_ext_1_sf"/>
</dbReference>
<dbReference type="GO" id="GO:0009507">
    <property type="term" value="C:chloroplast"/>
    <property type="evidence" value="ECO:0007669"/>
    <property type="project" value="UniProtKB-SubCell"/>
</dbReference>
<evidence type="ECO:0000256" key="5">
    <source>
        <dbReference type="ARBA" id="ARBA00022695"/>
    </source>
</evidence>
<dbReference type="InterPro" id="IPR037033">
    <property type="entry name" value="DNA-dir_RNAP_su2_hyb_sf"/>
</dbReference>
<dbReference type="InterPro" id="IPR007121">
    <property type="entry name" value="RNA_pol_bsu_CS"/>
</dbReference>
<dbReference type="GO" id="GO:0006351">
    <property type="term" value="P:DNA-templated transcription"/>
    <property type="evidence" value="ECO:0007669"/>
    <property type="project" value="UniProtKB-UniRule"/>
</dbReference>
<dbReference type="Pfam" id="PF04565">
    <property type="entry name" value="RNA_pol_Rpb2_3"/>
    <property type="match status" value="1"/>
</dbReference>
<keyword evidence="15" id="KW-0934">Plastid</keyword>
<dbReference type="InterPro" id="IPR010243">
    <property type="entry name" value="RNA_pol_bsu_bac"/>
</dbReference>
<dbReference type="Pfam" id="PF04560">
    <property type="entry name" value="RNA_pol_Rpb2_7"/>
    <property type="match status" value="1"/>
</dbReference>
<dbReference type="Gene3D" id="3.90.1110.10">
    <property type="entry name" value="RNA polymerase Rpb2, domain 2"/>
    <property type="match status" value="2"/>
</dbReference>
<comment type="catalytic activity">
    <reaction evidence="8 9 10">
        <text>RNA(n) + a ribonucleoside 5'-triphosphate = RNA(n+1) + diphosphate</text>
        <dbReference type="Rhea" id="RHEA:21248"/>
        <dbReference type="Rhea" id="RHEA-COMP:14527"/>
        <dbReference type="Rhea" id="RHEA-COMP:17342"/>
        <dbReference type="ChEBI" id="CHEBI:33019"/>
        <dbReference type="ChEBI" id="CHEBI:61557"/>
        <dbReference type="ChEBI" id="CHEBI:140395"/>
        <dbReference type="EC" id="2.7.7.6"/>
    </reaction>
</comment>
<dbReference type="SUPFAM" id="SSF64484">
    <property type="entry name" value="beta and beta-prime subunits of DNA dependent RNA-polymerase"/>
    <property type="match status" value="2"/>
</dbReference>
<dbReference type="Pfam" id="PF00562">
    <property type="entry name" value="RNA_pol_Rpb2_6"/>
    <property type="match status" value="1"/>
</dbReference>
<dbReference type="Gene3D" id="3.90.1100.10">
    <property type="match status" value="3"/>
</dbReference>
<evidence type="ECO:0000256" key="1">
    <source>
        <dbReference type="ARBA" id="ARBA00004026"/>
    </source>
</evidence>
<evidence type="ECO:0000256" key="8">
    <source>
        <dbReference type="ARBA" id="ARBA00048552"/>
    </source>
</evidence>
<keyword evidence="15" id="KW-0150">Chloroplast</keyword>
<dbReference type="EC" id="2.7.7.6" evidence="9"/>